<proteinExistence type="predicted"/>
<dbReference type="EMBL" id="LK023385">
    <property type="protein sequence ID" value="CDS13725.1"/>
    <property type="molecule type" value="Genomic_DNA"/>
</dbReference>
<evidence type="ECO:0000313" key="2">
    <source>
        <dbReference type="EMBL" id="CDS13725.1"/>
    </source>
</evidence>
<keyword evidence="1" id="KW-0732">Signal</keyword>
<sequence length="96" mass="10424">MVKQQSWFSLAILACYLLAGVLASDGACDTPPQKGKCAEGMYLIDIGSGYKCCEQICPTPPEGKKCPGKQKLKHIGPKDNKVPCCIDPSHNYEYNS</sequence>
<reference evidence="2" key="1">
    <citation type="journal article" date="2014" name="Genome Announc.">
        <title>De novo whole-genome sequence and genome annotation of Lichtheimia ramosa.</title>
        <authorList>
            <person name="Linde J."/>
            <person name="Schwartze V."/>
            <person name="Binder U."/>
            <person name="Lass-Florl C."/>
            <person name="Voigt K."/>
            <person name="Horn F."/>
        </authorList>
    </citation>
    <scope>NUCLEOTIDE SEQUENCE</scope>
    <source>
        <strain evidence="2">JMRC FSU:6197</strain>
    </source>
</reference>
<evidence type="ECO:0000256" key="1">
    <source>
        <dbReference type="SAM" id="SignalP"/>
    </source>
</evidence>
<dbReference type="AlphaFoldDB" id="A0A077X2C3"/>
<dbReference type="PROSITE" id="PS51257">
    <property type="entry name" value="PROKAR_LIPOPROTEIN"/>
    <property type="match status" value="1"/>
</dbReference>
<feature type="signal peptide" evidence="1">
    <location>
        <begin position="1"/>
        <end position="23"/>
    </location>
</feature>
<protein>
    <submittedName>
        <fullName evidence="2">Uncharacterized protein</fullName>
    </submittedName>
</protein>
<feature type="chain" id="PRO_5001726647" evidence="1">
    <location>
        <begin position="24"/>
        <end position="96"/>
    </location>
</feature>
<dbReference type="OrthoDB" id="2201614at2759"/>
<gene>
    <name evidence="2" type="ORF">LRAMOSA05899</name>
</gene>
<name>A0A077X2C3_9FUNG</name>
<organism evidence="2">
    <name type="scientific">Lichtheimia ramosa</name>
    <dbReference type="NCBI Taxonomy" id="688394"/>
    <lineage>
        <taxon>Eukaryota</taxon>
        <taxon>Fungi</taxon>
        <taxon>Fungi incertae sedis</taxon>
        <taxon>Mucoromycota</taxon>
        <taxon>Mucoromycotina</taxon>
        <taxon>Mucoromycetes</taxon>
        <taxon>Mucorales</taxon>
        <taxon>Lichtheimiaceae</taxon>
        <taxon>Lichtheimia</taxon>
    </lineage>
</organism>
<accession>A0A077X2C3</accession>